<feature type="region of interest" description="Disordered" evidence="1">
    <location>
        <begin position="31"/>
        <end position="65"/>
    </location>
</feature>
<dbReference type="PATRIC" id="fig|49338.4.peg.4752"/>
<dbReference type="SUPFAM" id="SSF48695">
    <property type="entry name" value="Multiheme cytochromes"/>
    <property type="match status" value="1"/>
</dbReference>
<feature type="signal peptide" evidence="2">
    <location>
        <begin position="1"/>
        <end position="30"/>
    </location>
</feature>
<dbReference type="AlphaFoldDB" id="A0A098B618"/>
<keyword evidence="2" id="KW-0732">Signal</keyword>
<sequence length="101" mass="10512">MVRCQKTAKILLLMLLVLMLSALVLTGCQSQPVDQSANPPAPVGEKEPGTAMGSATVEGFPPPASHAIEGRENCGTCHNEGVGGAPKTPHPELTVCRQCHV</sequence>
<feature type="chain" id="PRO_5001932782" evidence="2">
    <location>
        <begin position="31"/>
        <end position="101"/>
    </location>
</feature>
<dbReference type="EMBL" id="LK996017">
    <property type="protein sequence ID" value="CDX04299.1"/>
    <property type="molecule type" value="Genomic_DNA"/>
</dbReference>
<gene>
    <name evidence="3" type="ORF">DPCES_4413</name>
</gene>
<organism evidence="3">
    <name type="scientific">Desulfitobacterium hafniense</name>
    <name type="common">Desulfitobacterium frappieri</name>
    <dbReference type="NCBI Taxonomy" id="49338"/>
    <lineage>
        <taxon>Bacteria</taxon>
        <taxon>Bacillati</taxon>
        <taxon>Bacillota</taxon>
        <taxon>Clostridia</taxon>
        <taxon>Eubacteriales</taxon>
        <taxon>Desulfitobacteriaceae</taxon>
        <taxon>Desulfitobacterium</taxon>
    </lineage>
</organism>
<dbReference type="InterPro" id="IPR036280">
    <property type="entry name" value="Multihaem_cyt_sf"/>
</dbReference>
<evidence type="ECO:0000256" key="2">
    <source>
        <dbReference type="SAM" id="SignalP"/>
    </source>
</evidence>
<evidence type="ECO:0000313" key="3">
    <source>
        <dbReference type="EMBL" id="CDX04299.1"/>
    </source>
</evidence>
<evidence type="ECO:0000256" key="1">
    <source>
        <dbReference type="SAM" id="MobiDB-lite"/>
    </source>
</evidence>
<keyword evidence="3" id="KW-0449">Lipoprotein</keyword>
<accession>A0A098B618</accession>
<reference evidence="3" key="1">
    <citation type="submission" date="2014-07" db="EMBL/GenBank/DDBJ databases">
        <authorList>
            <person name="Hornung V.Bastian."/>
        </authorList>
    </citation>
    <scope>NUCLEOTIDE SEQUENCE</scope>
    <source>
        <strain evidence="3">PCE-S</strain>
    </source>
</reference>
<protein>
    <submittedName>
        <fullName evidence="3">Prokaryotic membrane lipoprotein lipid attachment site profile</fullName>
    </submittedName>
</protein>
<dbReference type="PROSITE" id="PS51257">
    <property type="entry name" value="PROKAR_LIPOPROTEIN"/>
    <property type="match status" value="1"/>
</dbReference>
<proteinExistence type="predicted"/>
<dbReference type="RefSeq" id="WP_208926357.1">
    <property type="nucleotide sequence ID" value="NZ_LK996017.1"/>
</dbReference>
<name>A0A098B618_DESHA</name>